<evidence type="ECO:0000313" key="4">
    <source>
        <dbReference type="Proteomes" id="UP000516072"/>
    </source>
</evidence>
<evidence type="ECO:0000313" key="3">
    <source>
        <dbReference type="EMBL" id="CAB1275705.1"/>
    </source>
</evidence>
<name>A0A7G1Q965_9GAMM</name>
<feature type="domain" description="AB hydrolase-1" evidence="2">
    <location>
        <begin position="26"/>
        <end position="271"/>
    </location>
</feature>
<dbReference type="InterPro" id="IPR029058">
    <property type="entry name" value="AB_hydrolase_fold"/>
</dbReference>
<gene>
    <name evidence="3" type="ORF">NSCAC_0800</name>
</gene>
<keyword evidence="1 3" id="KW-0378">Hydrolase</keyword>
<dbReference type="EMBL" id="LR778175">
    <property type="protein sequence ID" value="CAB1275705.1"/>
    <property type="molecule type" value="Genomic_DNA"/>
</dbReference>
<evidence type="ECO:0000259" key="2">
    <source>
        <dbReference type="Pfam" id="PF00561"/>
    </source>
</evidence>
<sequence length="285" mass="33615">MRLKHQFIKVNGINIHYVRQGHGKKLVVLLHGWPEFWYSWRYQLPELAKKFTVIAPDLRGFNLSDKPSRVACYQTKYVIQDIYELIKQLGFHQAFIVGHDWGGVVAWHFATCFPKLTEKLVILNCPHPKLMMKNLLANPRQLIKSWYMIAFQIPMIPELILSKTLKKFFQSNMQGWLFNKEHINGRDINLYVNAFKERDSLTASLNYYRAGFRYGVNRDLRNKKVEVPTRIIWGKNDKALTTGLNKKLDKVMNTRYEVIYLDSCSHWIQVDCPQAVNELLFTFFN</sequence>
<proteinExistence type="predicted"/>
<dbReference type="Gene3D" id="3.40.50.1820">
    <property type="entry name" value="alpha/beta hydrolase"/>
    <property type="match status" value="1"/>
</dbReference>
<evidence type="ECO:0000256" key="1">
    <source>
        <dbReference type="ARBA" id="ARBA00022801"/>
    </source>
</evidence>
<dbReference type="Proteomes" id="UP000516072">
    <property type="component" value="Chromosome"/>
</dbReference>
<dbReference type="SUPFAM" id="SSF53474">
    <property type="entry name" value="alpha/beta-Hydrolases"/>
    <property type="match status" value="1"/>
</dbReference>
<dbReference type="KEGG" id="ntg:NSCAC_0800"/>
<dbReference type="Pfam" id="PF00561">
    <property type="entry name" value="Abhydrolase_1"/>
    <property type="match status" value="1"/>
</dbReference>
<organism evidence="3 4">
    <name type="scientific">Candidatus Nitrosacidococcus tergens</name>
    <dbReference type="NCBI Taxonomy" id="553981"/>
    <lineage>
        <taxon>Bacteria</taxon>
        <taxon>Pseudomonadati</taxon>
        <taxon>Pseudomonadota</taxon>
        <taxon>Gammaproteobacteria</taxon>
        <taxon>Chromatiales</taxon>
        <taxon>Chromatiaceae</taxon>
        <taxon>Candidatus Nitrosacidococcus</taxon>
    </lineage>
</organism>
<protein>
    <submittedName>
        <fullName evidence="3">Putative Hydrolase, alpha/beta fold family</fullName>
    </submittedName>
</protein>
<keyword evidence="4" id="KW-1185">Reference proteome</keyword>
<dbReference type="InterPro" id="IPR000073">
    <property type="entry name" value="AB_hydrolase_1"/>
</dbReference>
<dbReference type="RefSeq" id="WP_197745105.1">
    <property type="nucleotide sequence ID" value="NZ_LR778175.1"/>
</dbReference>
<dbReference type="PANTHER" id="PTHR43329">
    <property type="entry name" value="EPOXIDE HYDROLASE"/>
    <property type="match status" value="1"/>
</dbReference>
<reference evidence="3 4" key="1">
    <citation type="submission" date="2020-03" db="EMBL/GenBank/DDBJ databases">
        <authorList>
            <person name="Picone N."/>
        </authorList>
    </citation>
    <scope>NUCLEOTIDE SEQUENCE [LARGE SCALE GENOMIC DNA]</scope>
    <source>
        <strain evidence="3">NSCAC1</strain>
    </source>
</reference>
<dbReference type="GO" id="GO:0016787">
    <property type="term" value="F:hydrolase activity"/>
    <property type="evidence" value="ECO:0007669"/>
    <property type="project" value="UniProtKB-KW"/>
</dbReference>
<accession>A0A7G1Q965</accession>
<dbReference type="InterPro" id="IPR000639">
    <property type="entry name" value="Epox_hydrolase-like"/>
</dbReference>
<dbReference type="PRINTS" id="PR00111">
    <property type="entry name" value="ABHYDROLASE"/>
</dbReference>
<dbReference type="AlphaFoldDB" id="A0A7G1Q965"/>
<dbReference type="PRINTS" id="PR00412">
    <property type="entry name" value="EPOXHYDRLASE"/>
</dbReference>